<protein>
    <recommendedName>
        <fullName evidence="3">DUF4806 domain-containing protein</fullName>
    </recommendedName>
</protein>
<dbReference type="PANTHER" id="PTHR33053:SF24">
    <property type="entry name" value="TRANSPOSASE DOMAIN-CONTAINING PROTEIN"/>
    <property type="match status" value="1"/>
</dbReference>
<gene>
    <name evidence="1" type="ORF">FWK35_00038370</name>
</gene>
<evidence type="ECO:0000313" key="1">
    <source>
        <dbReference type="EMBL" id="KAF0707021.1"/>
    </source>
</evidence>
<keyword evidence="2" id="KW-1185">Reference proteome</keyword>
<sequence>MPKNVYKPSCSLSKESQRKKRLVKNFTEINEEISNNLGINSVQQVEKCTTMNSREFTQECSTDFSNNDQSLMPLNTNILETILIEQSSVIEVTQTINEPILNINITDPYDFQNALASLIVSSRLPRNSATKLLKLLKSVNNLECLKLLPMDSRTLLSTPRSGHVEINNIGGGQYIHFGILNGLKYLLNTINVQSLSVLELWFNIDGLPINKAANAAFWPILCSLCINSSMEKPFIVGVYFGSKKPYYIEEYLFPFIDDLNDLIQNGFQFNNITLKVKIKGIIADAPARAFIKQVKSHSGYFGCEKCNEKGVYMSSSVCFPDGNAELRTDESFLLRTNERHHMGVTPLLSIPGFGLVSSIPLDYMHLCCLGIMKRILHFLVRGTLVPSLYNGSVRLSRDQINVINNRMKTVLKWMSSDFSRIPSDINDFHLYKATEFRQILINTGPYLFKSILSQTVYKNFIILNIFMRLLCCEKTVSSQNDLAADLAKNFLQSYCFIYGKGNASYNVHSIIHLANDAKKYGVLDNFSAFPFENYLQHVKKIIQSGPAPLVQLYNRIKEERACLPPHPPINHYPY</sequence>
<dbReference type="OrthoDB" id="6625767at2759"/>
<evidence type="ECO:0008006" key="3">
    <source>
        <dbReference type="Google" id="ProtNLM"/>
    </source>
</evidence>
<dbReference type="EMBL" id="VUJU01012697">
    <property type="protein sequence ID" value="KAF0707021.1"/>
    <property type="molecule type" value="Genomic_DNA"/>
</dbReference>
<dbReference type="Proteomes" id="UP000478052">
    <property type="component" value="Unassembled WGS sequence"/>
</dbReference>
<name>A0A6G0VUF0_APHCR</name>
<feature type="non-terminal residue" evidence="1">
    <location>
        <position position="574"/>
    </location>
</feature>
<organism evidence="1 2">
    <name type="scientific">Aphis craccivora</name>
    <name type="common">Cowpea aphid</name>
    <dbReference type="NCBI Taxonomy" id="307492"/>
    <lineage>
        <taxon>Eukaryota</taxon>
        <taxon>Metazoa</taxon>
        <taxon>Ecdysozoa</taxon>
        <taxon>Arthropoda</taxon>
        <taxon>Hexapoda</taxon>
        <taxon>Insecta</taxon>
        <taxon>Pterygota</taxon>
        <taxon>Neoptera</taxon>
        <taxon>Paraneoptera</taxon>
        <taxon>Hemiptera</taxon>
        <taxon>Sternorrhyncha</taxon>
        <taxon>Aphidomorpha</taxon>
        <taxon>Aphidoidea</taxon>
        <taxon>Aphididae</taxon>
        <taxon>Aphidini</taxon>
        <taxon>Aphis</taxon>
        <taxon>Aphis</taxon>
    </lineage>
</organism>
<comment type="caution">
    <text evidence="1">The sequence shown here is derived from an EMBL/GenBank/DDBJ whole genome shotgun (WGS) entry which is preliminary data.</text>
</comment>
<accession>A0A6G0VUF0</accession>
<proteinExistence type="predicted"/>
<dbReference type="PANTHER" id="PTHR33053">
    <property type="entry name" value="PROTEIN, PUTATIVE-RELATED"/>
    <property type="match status" value="1"/>
</dbReference>
<dbReference type="AlphaFoldDB" id="A0A6G0VUF0"/>
<evidence type="ECO:0000313" key="2">
    <source>
        <dbReference type="Proteomes" id="UP000478052"/>
    </source>
</evidence>
<reference evidence="1 2" key="1">
    <citation type="submission" date="2019-08" db="EMBL/GenBank/DDBJ databases">
        <title>Whole genome of Aphis craccivora.</title>
        <authorList>
            <person name="Voronova N.V."/>
            <person name="Shulinski R.S."/>
            <person name="Bandarenka Y.V."/>
            <person name="Zhorov D.G."/>
            <person name="Warner D."/>
        </authorList>
    </citation>
    <scope>NUCLEOTIDE SEQUENCE [LARGE SCALE GENOMIC DNA]</scope>
    <source>
        <strain evidence="1">180601</strain>
        <tissue evidence="1">Whole Body</tissue>
    </source>
</reference>